<dbReference type="Proteomes" id="UP000286701">
    <property type="component" value="Unassembled WGS sequence"/>
</dbReference>
<reference evidence="1 2" key="1">
    <citation type="submission" date="2019-01" db="EMBL/GenBank/DDBJ databases">
        <title>Mucilaginibacter antarcticum sp. nov., isolated from antarctic soil.</title>
        <authorList>
            <person name="Yan Y.-Q."/>
            <person name="Du Z.-J."/>
        </authorList>
    </citation>
    <scope>NUCLEOTIDE SEQUENCE [LARGE SCALE GENOMIC DNA]</scope>
    <source>
        <strain evidence="1 2">F01003</strain>
    </source>
</reference>
<accession>A0A444MQ92</accession>
<protein>
    <submittedName>
        <fullName evidence="1">Uncharacterized protein</fullName>
    </submittedName>
</protein>
<evidence type="ECO:0000313" key="2">
    <source>
        <dbReference type="Proteomes" id="UP000286701"/>
    </source>
</evidence>
<comment type="caution">
    <text evidence="1">The sequence shown here is derived from an EMBL/GenBank/DDBJ whole genome shotgun (WGS) entry which is preliminary data.</text>
</comment>
<evidence type="ECO:0000313" key="1">
    <source>
        <dbReference type="EMBL" id="RWY53800.1"/>
    </source>
</evidence>
<dbReference type="OrthoDB" id="797757at2"/>
<gene>
    <name evidence="1" type="ORF">EPL05_06940</name>
</gene>
<name>A0A444MQ92_9SPHI</name>
<sequence>MSNSTNSNESVDGTIPLATAKAWAANWRTYLASSEQVFVGRSFLIPIVSIQTLLTASANAEAVRAYIGLEDETDPLTAKLILVPVINGEEVHTIPGENGGEDKSATVDLVNSCPPFCPTGGGPTLES</sequence>
<dbReference type="EMBL" id="SBIW01000003">
    <property type="protein sequence ID" value="RWY53800.1"/>
    <property type="molecule type" value="Genomic_DNA"/>
</dbReference>
<proteinExistence type="predicted"/>
<keyword evidence="2" id="KW-1185">Reference proteome</keyword>
<dbReference type="RefSeq" id="WP_128533233.1">
    <property type="nucleotide sequence ID" value="NZ_SBIW01000003.1"/>
</dbReference>
<dbReference type="AlphaFoldDB" id="A0A444MQ92"/>
<organism evidence="1 2">
    <name type="scientific">Mucilaginibacter gilvus</name>
    <dbReference type="NCBI Taxonomy" id="2305909"/>
    <lineage>
        <taxon>Bacteria</taxon>
        <taxon>Pseudomonadati</taxon>
        <taxon>Bacteroidota</taxon>
        <taxon>Sphingobacteriia</taxon>
        <taxon>Sphingobacteriales</taxon>
        <taxon>Sphingobacteriaceae</taxon>
        <taxon>Mucilaginibacter</taxon>
    </lineage>
</organism>